<keyword evidence="1" id="KW-1133">Transmembrane helix</keyword>
<evidence type="ECO:0000313" key="3">
    <source>
        <dbReference type="EMBL" id="ORX50030.1"/>
    </source>
</evidence>
<evidence type="ECO:0000256" key="1">
    <source>
        <dbReference type="SAM" id="Phobius"/>
    </source>
</evidence>
<keyword evidence="1" id="KW-0472">Membrane</keyword>
<feature type="non-terminal residue" evidence="3">
    <location>
        <position position="786"/>
    </location>
</feature>
<dbReference type="Proteomes" id="UP000193719">
    <property type="component" value="Unassembled WGS sequence"/>
</dbReference>
<feature type="transmembrane region" description="Helical" evidence="1">
    <location>
        <begin position="657"/>
        <end position="676"/>
    </location>
</feature>
<keyword evidence="1" id="KW-0812">Transmembrane</keyword>
<dbReference type="Gene3D" id="3.40.190.10">
    <property type="entry name" value="Periplasmic binding protein-like II"/>
    <property type="match status" value="1"/>
</dbReference>
<dbReference type="EMBL" id="MCFH01000022">
    <property type="protein sequence ID" value="ORX50030.1"/>
    <property type="molecule type" value="Genomic_DNA"/>
</dbReference>
<feature type="chain" id="PRO_5013141411" description="G-protein coupled receptors family 3 profile domain-containing protein" evidence="2">
    <location>
        <begin position="25"/>
        <end position="786"/>
    </location>
</feature>
<gene>
    <name evidence="3" type="ORF">BCR36DRAFT_352923</name>
</gene>
<feature type="transmembrane region" description="Helical" evidence="1">
    <location>
        <begin position="580"/>
        <end position="606"/>
    </location>
</feature>
<keyword evidence="2" id="KW-0732">Signal</keyword>
<evidence type="ECO:0000313" key="4">
    <source>
        <dbReference type="Proteomes" id="UP000193719"/>
    </source>
</evidence>
<sequence>MIQKIKKLSFLFYTVLCSLCTVKAKKKITICLRDLDIYTSSSKNWYFDYDKYKSALNGYFTEKVKDNEKLKDYEIDFYFYHYEPMANGYSTVAFNYMNFLSKKLKEKNYDMAIVDDRTLFSEMSLIESDWVRTNVGYRYPSLELFHDLSKYIDMKVLEFHDPKSLSYGIYEKKLIGIPYENDFNVFYYRHEKLYSKAYNDTQELINNMESYTWDDLTEKLKNNEQPQTIPTREADDLLNFFVEYTSNKFNLSPDYDPDHMKLFYNNTSTSLYVELRDFIKSYIKYQEEIYNYNLYSAFNDYMKGDSTFFKARASYNFIFKKLKYNNADLPMTPLPKHQSVTNHKLLVANKYSDIKPEILAEIALILTDKKIQLLRADEFGCIPTFDFTKKDSDEDMQTYCNDNPVICSIMEKTKKLYIRDIFKSKYMVPFYEILCLLPLKIKTFFEKRDIDNLKLTFQNMNELITSDMGLYGVLSIFITVLTIVFCFFVIFMTYRLRDHPYIKVISPVFCNLIVGGCVLNMIKLLKYIPSYSIAKIKIFVVIEALGTNLIYIPMFAVAYRIYRIFKTKSFMSNKLDNKRLFFSIMIAISIAVIYKVVIIFTCKFFYEAIGSNGYSRIPVGEYSNYQSLNKVYQAYLGFVFIALIFMIIATGSRSSKFGDVCYTFVIFCTNISDYLVNELIKKLDGKNYPQYFFLTILFNCFLHFICVYVLIGSRIHLLMNNPEFDTGGTNSTTDATQYVALRSKLRCMSIMSGSRFTTNSNTRGSISQASTAYSAKTTSVDVRGNR</sequence>
<organism evidence="3 4">
    <name type="scientific">Piromyces finnis</name>
    <dbReference type="NCBI Taxonomy" id="1754191"/>
    <lineage>
        <taxon>Eukaryota</taxon>
        <taxon>Fungi</taxon>
        <taxon>Fungi incertae sedis</taxon>
        <taxon>Chytridiomycota</taxon>
        <taxon>Chytridiomycota incertae sedis</taxon>
        <taxon>Neocallimastigomycetes</taxon>
        <taxon>Neocallimastigales</taxon>
        <taxon>Neocallimastigaceae</taxon>
        <taxon>Piromyces</taxon>
    </lineage>
</organism>
<keyword evidence="4" id="KW-1185">Reference proteome</keyword>
<reference evidence="3 4" key="1">
    <citation type="submission" date="2016-08" db="EMBL/GenBank/DDBJ databases">
        <title>Genomes of anaerobic fungi encode conserved fungal cellulosomes for biomass hydrolysis.</title>
        <authorList>
            <consortium name="DOE Joint Genome Institute"/>
            <person name="Haitjema C.H."/>
            <person name="Gilmore S.P."/>
            <person name="Henske J.K."/>
            <person name="Solomon K.V."/>
            <person name="De Groot R."/>
            <person name="Kuo A."/>
            <person name="Mondo S.J."/>
            <person name="Salamov A.A."/>
            <person name="Labutti K."/>
            <person name="Zhao Z."/>
            <person name="Chiniquy J."/>
            <person name="Barry K."/>
            <person name="Brewer H.M."/>
            <person name="Purvine S.O."/>
            <person name="Wright A.T."/>
            <person name="Boxma B."/>
            <person name="Van Alen T."/>
            <person name="Hackstein J.H."/>
            <person name="Baker S.E."/>
            <person name="Grigoriev I.V."/>
            <person name="O'Malley M.A."/>
        </authorList>
    </citation>
    <scope>NUCLEOTIDE SEQUENCE [LARGE SCALE GENOMIC DNA]</scope>
    <source>
        <strain evidence="4">finn</strain>
    </source>
</reference>
<name>A0A1Y1VAT2_9FUNG</name>
<feature type="transmembrane region" description="Helical" evidence="1">
    <location>
        <begin position="504"/>
        <end position="524"/>
    </location>
</feature>
<feature type="transmembrane region" description="Helical" evidence="1">
    <location>
        <begin position="688"/>
        <end position="711"/>
    </location>
</feature>
<protein>
    <recommendedName>
        <fullName evidence="5">G-protein coupled receptors family 3 profile domain-containing protein</fullName>
    </recommendedName>
</protein>
<feature type="signal peptide" evidence="2">
    <location>
        <begin position="1"/>
        <end position="24"/>
    </location>
</feature>
<evidence type="ECO:0008006" key="5">
    <source>
        <dbReference type="Google" id="ProtNLM"/>
    </source>
</evidence>
<feature type="transmembrane region" description="Helical" evidence="1">
    <location>
        <begin position="468"/>
        <end position="492"/>
    </location>
</feature>
<feature type="transmembrane region" description="Helical" evidence="1">
    <location>
        <begin position="536"/>
        <end position="559"/>
    </location>
</feature>
<feature type="transmembrane region" description="Helical" evidence="1">
    <location>
        <begin position="632"/>
        <end position="650"/>
    </location>
</feature>
<dbReference type="SUPFAM" id="SSF53850">
    <property type="entry name" value="Periplasmic binding protein-like II"/>
    <property type="match status" value="1"/>
</dbReference>
<comment type="caution">
    <text evidence="3">The sequence shown here is derived from an EMBL/GenBank/DDBJ whole genome shotgun (WGS) entry which is preliminary data.</text>
</comment>
<reference evidence="3 4" key="2">
    <citation type="submission" date="2016-08" db="EMBL/GenBank/DDBJ databases">
        <title>Pervasive Adenine N6-methylation of Active Genes in Fungi.</title>
        <authorList>
            <consortium name="DOE Joint Genome Institute"/>
            <person name="Mondo S.J."/>
            <person name="Dannebaum R.O."/>
            <person name="Kuo R.C."/>
            <person name="Labutti K."/>
            <person name="Haridas S."/>
            <person name="Kuo A."/>
            <person name="Salamov A."/>
            <person name="Ahrendt S.R."/>
            <person name="Lipzen A."/>
            <person name="Sullivan W."/>
            <person name="Andreopoulos W.B."/>
            <person name="Clum A."/>
            <person name="Lindquist E."/>
            <person name="Daum C."/>
            <person name="Ramamoorthy G.K."/>
            <person name="Gryganskyi A."/>
            <person name="Culley D."/>
            <person name="Magnuson J.K."/>
            <person name="James T.Y."/>
            <person name="O'Malley M.A."/>
            <person name="Stajich J.E."/>
            <person name="Spatafora J.W."/>
            <person name="Visel A."/>
            <person name="Grigoriev I.V."/>
        </authorList>
    </citation>
    <scope>NUCLEOTIDE SEQUENCE [LARGE SCALE GENOMIC DNA]</scope>
    <source>
        <strain evidence="4">finn</strain>
    </source>
</reference>
<evidence type="ECO:0000256" key="2">
    <source>
        <dbReference type="SAM" id="SignalP"/>
    </source>
</evidence>
<accession>A0A1Y1VAT2</accession>
<dbReference type="AlphaFoldDB" id="A0A1Y1VAT2"/>
<proteinExistence type="predicted"/>